<dbReference type="Proteomes" id="UP000178774">
    <property type="component" value="Unassembled WGS sequence"/>
</dbReference>
<protein>
    <submittedName>
        <fullName evidence="2">Uncharacterized protein</fullName>
    </submittedName>
</protein>
<dbReference type="EMBL" id="MHOP01000025">
    <property type="protein sequence ID" value="OGZ65254.1"/>
    <property type="molecule type" value="Genomic_DNA"/>
</dbReference>
<comment type="caution">
    <text evidence="2">The sequence shown here is derived from an EMBL/GenBank/DDBJ whole genome shotgun (WGS) entry which is preliminary data.</text>
</comment>
<evidence type="ECO:0000313" key="3">
    <source>
        <dbReference type="Proteomes" id="UP000178774"/>
    </source>
</evidence>
<dbReference type="AlphaFoldDB" id="A0A1G2HRT1"/>
<evidence type="ECO:0000256" key="1">
    <source>
        <dbReference type="SAM" id="MobiDB-lite"/>
    </source>
</evidence>
<feature type="compositionally biased region" description="Basic and acidic residues" evidence="1">
    <location>
        <begin position="50"/>
        <end position="62"/>
    </location>
</feature>
<organism evidence="2 3">
    <name type="scientific">Candidatus Staskawiczbacteria bacterium RIFCSPHIGHO2_01_FULL_41_41</name>
    <dbReference type="NCBI Taxonomy" id="1802203"/>
    <lineage>
        <taxon>Bacteria</taxon>
        <taxon>Candidatus Staskawicziibacteriota</taxon>
    </lineage>
</organism>
<gene>
    <name evidence="2" type="ORF">A2822_03845</name>
</gene>
<proteinExistence type="predicted"/>
<accession>A0A1G2HRT1</accession>
<name>A0A1G2HRT1_9BACT</name>
<sequence length="154" mass="17531">MPPFNSNILPEPMDESSHLAPKENPYPNPYTGESGARKQTLLSQLLRGPKLPDKKEPAKESEPTFWKGGKASPKDVKKVIEKWDPNIRMKESERKALAHEVVGGHLAVKQKNVVKLEKKVATEKSKDPDVNVRIKEREQRHEEIKALKKLINKE</sequence>
<reference evidence="2 3" key="1">
    <citation type="journal article" date="2016" name="Nat. Commun.">
        <title>Thousands of microbial genomes shed light on interconnected biogeochemical processes in an aquifer system.</title>
        <authorList>
            <person name="Anantharaman K."/>
            <person name="Brown C.T."/>
            <person name="Hug L.A."/>
            <person name="Sharon I."/>
            <person name="Castelle C.J."/>
            <person name="Probst A.J."/>
            <person name="Thomas B.C."/>
            <person name="Singh A."/>
            <person name="Wilkins M.J."/>
            <person name="Karaoz U."/>
            <person name="Brodie E.L."/>
            <person name="Williams K.H."/>
            <person name="Hubbard S.S."/>
            <person name="Banfield J.F."/>
        </authorList>
    </citation>
    <scope>NUCLEOTIDE SEQUENCE [LARGE SCALE GENOMIC DNA]</scope>
</reference>
<feature type="region of interest" description="Disordered" evidence="1">
    <location>
        <begin position="1"/>
        <end position="73"/>
    </location>
</feature>
<evidence type="ECO:0000313" key="2">
    <source>
        <dbReference type="EMBL" id="OGZ65254.1"/>
    </source>
</evidence>